<dbReference type="EMBL" id="LXQA010390543">
    <property type="protein sequence ID" value="MCI48713.1"/>
    <property type="molecule type" value="Genomic_DNA"/>
</dbReference>
<comment type="caution">
    <text evidence="1">The sequence shown here is derived from an EMBL/GenBank/DDBJ whole genome shotgun (WGS) entry which is preliminary data.</text>
</comment>
<proteinExistence type="predicted"/>
<sequence>MLAQRAVATQSEASSPSLA</sequence>
<feature type="non-terminal residue" evidence="1">
    <location>
        <position position="19"/>
    </location>
</feature>
<dbReference type="Proteomes" id="UP000265520">
    <property type="component" value="Unassembled WGS sequence"/>
</dbReference>
<accession>A0A392SIL4</accession>
<organism evidence="1 2">
    <name type="scientific">Trifolium medium</name>
    <dbReference type="NCBI Taxonomy" id="97028"/>
    <lineage>
        <taxon>Eukaryota</taxon>
        <taxon>Viridiplantae</taxon>
        <taxon>Streptophyta</taxon>
        <taxon>Embryophyta</taxon>
        <taxon>Tracheophyta</taxon>
        <taxon>Spermatophyta</taxon>
        <taxon>Magnoliopsida</taxon>
        <taxon>eudicotyledons</taxon>
        <taxon>Gunneridae</taxon>
        <taxon>Pentapetalae</taxon>
        <taxon>rosids</taxon>
        <taxon>fabids</taxon>
        <taxon>Fabales</taxon>
        <taxon>Fabaceae</taxon>
        <taxon>Papilionoideae</taxon>
        <taxon>50 kb inversion clade</taxon>
        <taxon>NPAAA clade</taxon>
        <taxon>Hologalegina</taxon>
        <taxon>IRL clade</taxon>
        <taxon>Trifolieae</taxon>
        <taxon>Trifolium</taxon>
    </lineage>
</organism>
<protein>
    <submittedName>
        <fullName evidence="1">Uncharacterized protein</fullName>
    </submittedName>
</protein>
<reference evidence="1 2" key="1">
    <citation type="journal article" date="2018" name="Front. Plant Sci.">
        <title>Red Clover (Trifolium pratense) and Zigzag Clover (T. medium) - A Picture of Genomic Similarities and Differences.</title>
        <authorList>
            <person name="Dluhosova J."/>
            <person name="Istvanek J."/>
            <person name="Nedelnik J."/>
            <person name="Repkova J."/>
        </authorList>
    </citation>
    <scope>NUCLEOTIDE SEQUENCE [LARGE SCALE GENOMIC DNA]</scope>
    <source>
        <strain evidence="2">cv. 10/8</strain>
        <tissue evidence="1">Leaf</tissue>
    </source>
</reference>
<name>A0A392SIL4_9FABA</name>
<evidence type="ECO:0000313" key="2">
    <source>
        <dbReference type="Proteomes" id="UP000265520"/>
    </source>
</evidence>
<keyword evidence="2" id="KW-1185">Reference proteome</keyword>
<evidence type="ECO:0000313" key="1">
    <source>
        <dbReference type="EMBL" id="MCI48713.1"/>
    </source>
</evidence>
<dbReference type="AlphaFoldDB" id="A0A392SIL4"/>